<evidence type="ECO:0000256" key="1">
    <source>
        <dbReference type="SAM" id="Phobius"/>
    </source>
</evidence>
<keyword evidence="3" id="KW-1185">Reference proteome</keyword>
<organism evidence="2 3">
    <name type="scientific">Allacma fusca</name>
    <dbReference type="NCBI Taxonomy" id="39272"/>
    <lineage>
        <taxon>Eukaryota</taxon>
        <taxon>Metazoa</taxon>
        <taxon>Ecdysozoa</taxon>
        <taxon>Arthropoda</taxon>
        <taxon>Hexapoda</taxon>
        <taxon>Collembola</taxon>
        <taxon>Symphypleona</taxon>
        <taxon>Sminthuridae</taxon>
        <taxon>Allacma</taxon>
    </lineage>
</organism>
<evidence type="ECO:0000313" key="2">
    <source>
        <dbReference type="EMBL" id="CAG7820549.1"/>
    </source>
</evidence>
<gene>
    <name evidence="2" type="ORF">AFUS01_LOCUS30936</name>
</gene>
<feature type="transmembrane region" description="Helical" evidence="1">
    <location>
        <begin position="110"/>
        <end position="133"/>
    </location>
</feature>
<name>A0A8J2LD16_9HEXA</name>
<proteinExistence type="predicted"/>
<dbReference type="Proteomes" id="UP000708208">
    <property type="component" value="Unassembled WGS sequence"/>
</dbReference>
<keyword evidence="1" id="KW-1133">Transmembrane helix</keyword>
<evidence type="ECO:0000313" key="3">
    <source>
        <dbReference type="Proteomes" id="UP000708208"/>
    </source>
</evidence>
<dbReference type="EMBL" id="CAJVCH010481942">
    <property type="protein sequence ID" value="CAG7820549.1"/>
    <property type="molecule type" value="Genomic_DNA"/>
</dbReference>
<sequence>MGPRCPNSSLPTTKYLFVMTHPTAPDPVSYSLKILQKKFFSPIKYYRENSRCGSSTAKYNGMAVATAKSSRKAQNAPMACIYFLKFEDQYGLWLFSSLLQYHSLQSNMKLYNFFATFFLLSLAIFFVQGAVLVQRSEGKNDSPSEAVLSRGKRAWNAWTHSSAVTGLKRA</sequence>
<reference evidence="2" key="1">
    <citation type="submission" date="2021-06" db="EMBL/GenBank/DDBJ databases">
        <authorList>
            <person name="Hodson N. C."/>
            <person name="Mongue J. A."/>
            <person name="Jaron S. K."/>
        </authorList>
    </citation>
    <scope>NUCLEOTIDE SEQUENCE</scope>
</reference>
<accession>A0A8J2LD16</accession>
<keyword evidence="1" id="KW-0472">Membrane</keyword>
<keyword evidence="1" id="KW-0812">Transmembrane</keyword>
<protein>
    <submittedName>
        <fullName evidence="2">Uncharacterized protein</fullName>
    </submittedName>
</protein>
<comment type="caution">
    <text evidence="2">The sequence shown here is derived from an EMBL/GenBank/DDBJ whole genome shotgun (WGS) entry which is preliminary data.</text>
</comment>
<dbReference type="AlphaFoldDB" id="A0A8J2LD16"/>